<sequence>MSQYLRNEAVASSSIFTFVGVWRFLTMDTGNNSMFVSEFIVWLLILVGLLAHVAAHSGAKLSRSIAVIGVVILAVACGVAWGSVILAWSTTFAGAEFNVPGEYLVLAGLSMVLAVQWLYRYLRLLRKDTEHSRVR</sequence>
<keyword evidence="1" id="KW-0812">Transmembrane</keyword>
<keyword evidence="1" id="KW-0472">Membrane</keyword>
<reference evidence="2 3" key="1">
    <citation type="submission" date="2021-02" db="EMBL/GenBank/DDBJ databases">
        <title>Complete Genome Sequence of Arcanobacterium phocisimile strain DSM 26142T from a harbour seal.</title>
        <authorList>
            <person name="Borowiak M."/>
            <person name="Alssahen M."/>
            <person name="Malorny B."/>
            <person name="Laemmler C."/>
            <person name="Siebert U."/>
            <person name="Ploetz M."/>
            <person name="Abdulmawjood A."/>
        </authorList>
    </citation>
    <scope>NUCLEOTIDE SEQUENCE [LARGE SCALE GENOMIC DNA]</scope>
    <source>
        <strain evidence="2 3">DSM 26142</strain>
    </source>
</reference>
<feature type="transmembrane region" description="Helical" evidence="1">
    <location>
        <begin position="9"/>
        <end position="27"/>
    </location>
</feature>
<accession>A0ABX7IJW8</accession>
<keyword evidence="1" id="KW-1133">Transmembrane helix</keyword>
<organism evidence="2 3">
    <name type="scientific">Arcanobacterium phocisimile</name>
    <dbReference type="NCBI Taxonomy" id="1302235"/>
    <lineage>
        <taxon>Bacteria</taxon>
        <taxon>Bacillati</taxon>
        <taxon>Actinomycetota</taxon>
        <taxon>Actinomycetes</taxon>
        <taxon>Actinomycetales</taxon>
        <taxon>Actinomycetaceae</taxon>
        <taxon>Arcanobacterium</taxon>
    </lineage>
</organism>
<name>A0ABX7IJW8_9ACTO</name>
<keyword evidence="3" id="KW-1185">Reference proteome</keyword>
<dbReference type="Proteomes" id="UP000602653">
    <property type="component" value="Chromosome"/>
</dbReference>
<dbReference type="RefSeq" id="WP_204425298.1">
    <property type="nucleotide sequence ID" value="NZ_CP070228.1"/>
</dbReference>
<evidence type="ECO:0000313" key="2">
    <source>
        <dbReference type="EMBL" id="QRV02729.1"/>
    </source>
</evidence>
<evidence type="ECO:0000256" key="1">
    <source>
        <dbReference type="SAM" id="Phobius"/>
    </source>
</evidence>
<dbReference type="EMBL" id="CP070228">
    <property type="protein sequence ID" value="QRV02729.1"/>
    <property type="molecule type" value="Genomic_DNA"/>
</dbReference>
<feature type="transmembrane region" description="Helical" evidence="1">
    <location>
        <begin position="39"/>
        <end position="58"/>
    </location>
</feature>
<gene>
    <name evidence="2" type="ORF">JTE88_03045</name>
</gene>
<evidence type="ECO:0000313" key="3">
    <source>
        <dbReference type="Proteomes" id="UP000602653"/>
    </source>
</evidence>
<feature type="transmembrane region" description="Helical" evidence="1">
    <location>
        <begin position="103"/>
        <end position="122"/>
    </location>
</feature>
<proteinExistence type="predicted"/>
<feature type="transmembrane region" description="Helical" evidence="1">
    <location>
        <begin position="65"/>
        <end position="88"/>
    </location>
</feature>
<protein>
    <submittedName>
        <fullName evidence="2">Uncharacterized protein</fullName>
    </submittedName>
</protein>